<dbReference type="Proteomes" id="UP000012960">
    <property type="component" value="Unplaced"/>
</dbReference>
<accession>A0A804IIL4</accession>
<evidence type="ECO:0000313" key="2">
    <source>
        <dbReference type="Proteomes" id="UP000012960"/>
    </source>
</evidence>
<dbReference type="EnsemblPlants" id="Ma03_t31960.1">
    <property type="protein sequence ID" value="Ma03_p31960.1"/>
    <property type="gene ID" value="Ma03_g31960"/>
</dbReference>
<dbReference type="AlphaFoldDB" id="A0A804IIL4"/>
<protein>
    <submittedName>
        <fullName evidence="1">Uncharacterized protein</fullName>
    </submittedName>
</protein>
<sequence length="31" mass="3571">MKLRLQKQASRSCVVQGAHHDKMVIYDVICI</sequence>
<reference evidence="1" key="1">
    <citation type="submission" date="2021-05" db="UniProtKB">
        <authorList>
            <consortium name="EnsemblPlants"/>
        </authorList>
    </citation>
    <scope>IDENTIFICATION</scope>
    <source>
        <strain evidence="1">subsp. malaccensis</strain>
    </source>
</reference>
<organism evidence="1 2">
    <name type="scientific">Musa acuminata subsp. malaccensis</name>
    <name type="common">Wild banana</name>
    <name type="synonym">Musa malaccensis</name>
    <dbReference type="NCBI Taxonomy" id="214687"/>
    <lineage>
        <taxon>Eukaryota</taxon>
        <taxon>Viridiplantae</taxon>
        <taxon>Streptophyta</taxon>
        <taxon>Embryophyta</taxon>
        <taxon>Tracheophyta</taxon>
        <taxon>Spermatophyta</taxon>
        <taxon>Magnoliopsida</taxon>
        <taxon>Liliopsida</taxon>
        <taxon>Zingiberales</taxon>
        <taxon>Musaceae</taxon>
        <taxon>Musa</taxon>
    </lineage>
</organism>
<keyword evidence="2" id="KW-1185">Reference proteome</keyword>
<dbReference type="Gramene" id="Ma03_t31960.1">
    <property type="protein sequence ID" value="Ma03_p31960.1"/>
    <property type="gene ID" value="Ma03_g31960"/>
</dbReference>
<evidence type="ECO:0000313" key="1">
    <source>
        <dbReference type="EnsemblPlants" id="Ma03_p31960.1"/>
    </source>
</evidence>
<dbReference type="InParanoid" id="A0A804IIL4"/>
<proteinExistence type="predicted"/>
<name>A0A804IIL4_MUSAM</name>